<feature type="compositionally biased region" description="Acidic residues" evidence="1">
    <location>
        <begin position="77"/>
        <end position="90"/>
    </location>
</feature>
<proteinExistence type="predicted"/>
<dbReference type="Pfam" id="PF10691">
    <property type="entry name" value="DUF2497"/>
    <property type="match status" value="1"/>
</dbReference>
<feature type="compositionally biased region" description="Basic and acidic residues" evidence="1">
    <location>
        <begin position="145"/>
        <end position="157"/>
    </location>
</feature>
<protein>
    <recommendedName>
        <fullName evidence="4">DUF2497 domain-containing protein</fullName>
    </recommendedName>
</protein>
<name>A0ABS1DEE4_9PROT</name>
<accession>A0ABS1DEE4</accession>
<keyword evidence="3" id="KW-1185">Reference proteome</keyword>
<feature type="compositionally biased region" description="Acidic residues" evidence="1">
    <location>
        <begin position="51"/>
        <end position="63"/>
    </location>
</feature>
<evidence type="ECO:0008006" key="4">
    <source>
        <dbReference type="Google" id="ProtNLM"/>
    </source>
</evidence>
<evidence type="ECO:0000313" key="2">
    <source>
        <dbReference type="EMBL" id="MBK1668336.1"/>
    </source>
</evidence>
<organism evidence="2 3">
    <name type="scientific">Rhodovibrio sodomensis</name>
    <dbReference type="NCBI Taxonomy" id="1088"/>
    <lineage>
        <taxon>Bacteria</taxon>
        <taxon>Pseudomonadati</taxon>
        <taxon>Pseudomonadota</taxon>
        <taxon>Alphaproteobacteria</taxon>
        <taxon>Rhodospirillales</taxon>
        <taxon>Rhodovibrionaceae</taxon>
        <taxon>Rhodovibrio</taxon>
    </lineage>
</organism>
<dbReference type="RefSeq" id="WP_200340644.1">
    <property type="nucleotide sequence ID" value="NZ_NRRL01000021.1"/>
</dbReference>
<dbReference type="Proteomes" id="UP001296873">
    <property type="component" value="Unassembled WGS sequence"/>
</dbReference>
<evidence type="ECO:0000256" key="1">
    <source>
        <dbReference type="SAM" id="MobiDB-lite"/>
    </source>
</evidence>
<feature type="region of interest" description="Disordered" evidence="1">
    <location>
        <begin position="1"/>
        <end position="253"/>
    </location>
</feature>
<gene>
    <name evidence="2" type="ORF">CKO28_09850</name>
</gene>
<feature type="compositionally biased region" description="Low complexity" evidence="1">
    <location>
        <begin position="64"/>
        <end position="76"/>
    </location>
</feature>
<evidence type="ECO:0000313" key="3">
    <source>
        <dbReference type="Proteomes" id="UP001296873"/>
    </source>
</evidence>
<dbReference type="EMBL" id="NRRL01000021">
    <property type="protein sequence ID" value="MBK1668336.1"/>
    <property type="molecule type" value="Genomic_DNA"/>
</dbReference>
<comment type="caution">
    <text evidence="2">The sequence shown here is derived from an EMBL/GenBank/DDBJ whole genome shotgun (WGS) entry which is preliminary data.</text>
</comment>
<feature type="compositionally biased region" description="Low complexity" evidence="1">
    <location>
        <begin position="197"/>
        <end position="217"/>
    </location>
</feature>
<feature type="compositionally biased region" description="Low complexity" evidence="1">
    <location>
        <begin position="115"/>
        <end position="126"/>
    </location>
</feature>
<sequence length="331" mass="34276">MSDSKQGGGEPSMEEILASIRKIISEDTADDRAGSTQHGAEADDSAPQADDQGDDVLELDDAADPISADPSDTDPGAADDGDDAPLDLTEEVAAAGDDTNPDDAAPLDLDEQVDAETAGAAQADAEYVSNDDIGDFDEIAQAAETVRDDIASDDRAAGDSATGDLAEEDTAGGAAAVDSDAADETAFLADPFDGTQAGTDAPDTAAEAALAAGAMAGARGGEAQGRDATTSRSDDTASPLGPDDQRVISDTAEQQAVEQLTSLARQADDAPSGTAADNVDHILARMVRDALRPQLREWMDRNLPQIVERIVREEVQRMTKRAQGLDDDTRY</sequence>
<feature type="compositionally biased region" description="Gly residues" evidence="1">
    <location>
        <begin position="1"/>
        <end position="10"/>
    </location>
</feature>
<dbReference type="InterPro" id="IPR019632">
    <property type="entry name" value="DUF2497"/>
</dbReference>
<reference evidence="2 3" key="1">
    <citation type="journal article" date="2020" name="Microorganisms">
        <title>Osmotic Adaptation and Compatible Solute Biosynthesis of Phototrophic Bacteria as Revealed from Genome Analyses.</title>
        <authorList>
            <person name="Imhoff J.F."/>
            <person name="Rahn T."/>
            <person name="Kunzel S."/>
            <person name="Keller A."/>
            <person name="Neulinger S.C."/>
        </authorList>
    </citation>
    <scope>NUCLEOTIDE SEQUENCE [LARGE SCALE GENOMIC DNA]</scope>
    <source>
        <strain evidence="2 3">DSM 9895</strain>
    </source>
</reference>